<keyword evidence="3" id="KW-1185">Reference proteome</keyword>
<dbReference type="Proteomes" id="UP000789524">
    <property type="component" value="Unassembled WGS sequence"/>
</dbReference>
<proteinExistence type="predicted"/>
<gene>
    <name evidence="2" type="ORF">DCHRY22_LOCUS15831</name>
</gene>
<protein>
    <submittedName>
        <fullName evidence="2">(African queen) hypothetical protein</fullName>
    </submittedName>
</protein>
<accession>A0A8J2R8H6</accession>
<evidence type="ECO:0000313" key="3">
    <source>
        <dbReference type="Proteomes" id="UP000789524"/>
    </source>
</evidence>
<comment type="caution">
    <text evidence="2">The sequence shown here is derived from an EMBL/GenBank/DDBJ whole genome shotgun (WGS) entry which is preliminary data.</text>
</comment>
<dbReference type="AlphaFoldDB" id="A0A8J2R8H6"/>
<dbReference type="EMBL" id="CAKASE010000083">
    <property type="protein sequence ID" value="CAG9585416.1"/>
    <property type="molecule type" value="Genomic_DNA"/>
</dbReference>
<evidence type="ECO:0000313" key="2">
    <source>
        <dbReference type="EMBL" id="CAG9585416.1"/>
    </source>
</evidence>
<feature type="region of interest" description="Disordered" evidence="1">
    <location>
        <begin position="1"/>
        <end position="23"/>
    </location>
</feature>
<name>A0A8J2R8H6_9NEOP</name>
<evidence type="ECO:0000256" key="1">
    <source>
        <dbReference type="SAM" id="MobiDB-lite"/>
    </source>
</evidence>
<sequence length="116" mass="12453">MEGEGGSQTGRPRVWGQTGDGRRTSLPHGVSTYIHAALHQPCDYTSQCLLRLLRATTKDVGMVMVIDLETASLTARALVAAVDSGSLPITTLASHYTDTELPIPLAHILINKDETL</sequence>
<organism evidence="2 3">
    <name type="scientific">Danaus chrysippus</name>
    <name type="common">African queen</name>
    <dbReference type="NCBI Taxonomy" id="151541"/>
    <lineage>
        <taxon>Eukaryota</taxon>
        <taxon>Metazoa</taxon>
        <taxon>Ecdysozoa</taxon>
        <taxon>Arthropoda</taxon>
        <taxon>Hexapoda</taxon>
        <taxon>Insecta</taxon>
        <taxon>Pterygota</taxon>
        <taxon>Neoptera</taxon>
        <taxon>Endopterygota</taxon>
        <taxon>Lepidoptera</taxon>
        <taxon>Glossata</taxon>
        <taxon>Ditrysia</taxon>
        <taxon>Papilionoidea</taxon>
        <taxon>Nymphalidae</taxon>
        <taxon>Danainae</taxon>
        <taxon>Danaini</taxon>
        <taxon>Danaina</taxon>
        <taxon>Danaus</taxon>
        <taxon>Anosia</taxon>
    </lineage>
</organism>
<reference evidence="2" key="1">
    <citation type="submission" date="2021-09" db="EMBL/GenBank/DDBJ databases">
        <authorList>
            <person name="Martin H S."/>
        </authorList>
    </citation>
    <scope>NUCLEOTIDE SEQUENCE</scope>
</reference>